<comment type="caution">
    <text evidence="2">The sequence shown here is derived from an EMBL/GenBank/DDBJ whole genome shotgun (WGS) entry which is preliminary data.</text>
</comment>
<accession>A0A152A8H0</accession>
<sequence length="314" mass="35909">MEPTTSNTIEIVHQGILDYTKKQSLIGLKWKNRYVRLVNGGIYIYNNEKDPKYKLLDIEFAVLIPTSEGITRPNSFSIRDANNKLVYFSCNTTSDHQKWCELVKKCIGQKNAGEPQFDQTVVKREGRNDVLFRAKKNISGKIASSGVGKSGLKKLIPEEGRELINGFKKIVKRTTNDDKANEMEKNLIKILVKVFFQLDNKSVQVQDVVGIDKHLRDGFNLLDKAFRFYGVKRGSELSPILEKAANALKEAENETCKVFAPYLRPHNLQKIRNTYALLASQDFLVKVWDDPEIEDELFLLISALNKYTQIELSY</sequence>
<dbReference type="EMBL" id="LODT01000004">
    <property type="protein sequence ID" value="KYR02516.1"/>
    <property type="molecule type" value="Genomic_DNA"/>
</dbReference>
<proteinExistence type="predicted"/>
<dbReference type="Gene3D" id="2.30.29.30">
    <property type="entry name" value="Pleckstrin-homology domain (PH domain)/Phosphotyrosine-binding domain (PTB)"/>
    <property type="match status" value="1"/>
</dbReference>
<protein>
    <recommendedName>
        <fullName evidence="1">PH domain-containing protein</fullName>
    </recommendedName>
</protein>
<dbReference type="InterPro" id="IPR038355">
    <property type="entry name" value="TNFAIP8_sf"/>
</dbReference>
<dbReference type="CDD" id="cd00821">
    <property type="entry name" value="PH"/>
    <property type="match status" value="1"/>
</dbReference>
<evidence type="ECO:0000313" key="3">
    <source>
        <dbReference type="Proteomes" id="UP000076078"/>
    </source>
</evidence>
<dbReference type="Pfam" id="PF05527">
    <property type="entry name" value="TNFAIP8"/>
    <property type="match status" value="1"/>
</dbReference>
<evidence type="ECO:0000313" key="2">
    <source>
        <dbReference type="EMBL" id="KYR02516.1"/>
    </source>
</evidence>
<dbReference type="PROSITE" id="PS50003">
    <property type="entry name" value="PH_DOMAIN"/>
    <property type="match status" value="1"/>
</dbReference>
<feature type="domain" description="PH" evidence="1">
    <location>
        <begin position="10"/>
        <end position="108"/>
    </location>
</feature>
<dbReference type="Pfam" id="PF00169">
    <property type="entry name" value="PH"/>
    <property type="match status" value="1"/>
</dbReference>
<dbReference type="InterPro" id="IPR008477">
    <property type="entry name" value="TNFAIP8-like"/>
</dbReference>
<reference evidence="2 3" key="1">
    <citation type="submission" date="2015-12" db="EMBL/GenBank/DDBJ databases">
        <title>Dictyostelia acquired genes for synthesis and detection of signals that induce cell-type specialization by lateral gene transfer from prokaryotes.</title>
        <authorList>
            <person name="Gloeckner G."/>
            <person name="Schaap P."/>
        </authorList>
    </citation>
    <scope>NUCLEOTIDE SEQUENCE [LARGE SCALE GENOMIC DNA]</scope>
    <source>
        <strain evidence="2 3">TK</strain>
    </source>
</reference>
<dbReference type="InterPro" id="IPR001849">
    <property type="entry name" value="PH_domain"/>
</dbReference>
<gene>
    <name evidence="2" type="ORF">DLAC_11476</name>
</gene>
<dbReference type="OrthoDB" id="15236at2759"/>
<dbReference type="SMART" id="SM00233">
    <property type="entry name" value="PH"/>
    <property type="match status" value="1"/>
</dbReference>
<organism evidence="2 3">
    <name type="scientific">Tieghemostelium lacteum</name>
    <name type="common">Slime mold</name>
    <name type="synonym">Dictyostelium lacteum</name>
    <dbReference type="NCBI Taxonomy" id="361077"/>
    <lineage>
        <taxon>Eukaryota</taxon>
        <taxon>Amoebozoa</taxon>
        <taxon>Evosea</taxon>
        <taxon>Eumycetozoa</taxon>
        <taxon>Dictyostelia</taxon>
        <taxon>Dictyosteliales</taxon>
        <taxon>Raperosteliaceae</taxon>
        <taxon>Tieghemostelium</taxon>
    </lineage>
</organism>
<dbReference type="SUPFAM" id="SSF50729">
    <property type="entry name" value="PH domain-like"/>
    <property type="match status" value="1"/>
</dbReference>
<dbReference type="Gene3D" id="1.20.1440.160">
    <property type="entry name" value="Tumor necrosis factor alpha-induced protein 8-like"/>
    <property type="match status" value="1"/>
</dbReference>
<dbReference type="STRING" id="361077.A0A152A8H0"/>
<keyword evidence="3" id="KW-1185">Reference proteome</keyword>
<dbReference type="InterPro" id="IPR011993">
    <property type="entry name" value="PH-like_dom_sf"/>
</dbReference>
<evidence type="ECO:0000259" key="1">
    <source>
        <dbReference type="PROSITE" id="PS50003"/>
    </source>
</evidence>
<dbReference type="InParanoid" id="A0A152A8H0"/>
<name>A0A152A8H0_TIELA</name>
<dbReference type="Proteomes" id="UP000076078">
    <property type="component" value="Unassembled WGS sequence"/>
</dbReference>
<dbReference type="AlphaFoldDB" id="A0A152A8H0"/>
<dbReference type="OMA" id="AFRFYGV"/>
<dbReference type="FunCoup" id="A0A152A8H0">
    <property type="interactions" value="4"/>
</dbReference>